<feature type="compositionally biased region" description="Basic residues" evidence="1">
    <location>
        <begin position="50"/>
        <end position="64"/>
    </location>
</feature>
<comment type="caution">
    <text evidence="2">The sequence shown here is derived from an EMBL/GenBank/DDBJ whole genome shotgun (WGS) entry which is preliminary data.</text>
</comment>
<protein>
    <recommendedName>
        <fullName evidence="4">Ribosomal protein S13</fullName>
    </recommendedName>
</protein>
<gene>
    <name evidence="2" type="ORF">QQF64_013655</name>
</gene>
<feature type="compositionally biased region" description="Basic and acidic residues" evidence="1">
    <location>
        <begin position="67"/>
        <end position="92"/>
    </location>
</feature>
<organism evidence="2 3">
    <name type="scientific">Cirrhinus molitorella</name>
    <name type="common">mud carp</name>
    <dbReference type="NCBI Taxonomy" id="172907"/>
    <lineage>
        <taxon>Eukaryota</taxon>
        <taxon>Metazoa</taxon>
        <taxon>Chordata</taxon>
        <taxon>Craniata</taxon>
        <taxon>Vertebrata</taxon>
        <taxon>Euteleostomi</taxon>
        <taxon>Actinopterygii</taxon>
        <taxon>Neopterygii</taxon>
        <taxon>Teleostei</taxon>
        <taxon>Ostariophysi</taxon>
        <taxon>Cypriniformes</taxon>
        <taxon>Cyprinidae</taxon>
        <taxon>Labeoninae</taxon>
        <taxon>Labeonini</taxon>
        <taxon>Cirrhinus</taxon>
    </lineage>
</organism>
<evidence type="ECO:0000256" key="1">
    <source>
        <dbReference type="SAM" id="MobiDB-lite"/>
    </source>
</evidence>
<evidence type="ECO:0008006" key="4">
    <source>
        <dbReference type="Google" id="ProtNLM"/>
    </source>
</evidence>
<reference evidence="2 3" key="1">
    <citation type="submission" date="2023-09" db="EMBL/GenBank/DDBJ databases">
        <authorList>
            <person name="Wang M."/>
        </authorList>
    </citation>
    <scope>NUCLEOTIDE SEQUENCE [LARGE SCALE GENOMIC DNA]</scope>
    <source>
        <strain evidence="2">GT-2023</strain>
        <tissue evidence="2">Liver</tissue>
    </source>
</reference>
<evidence type="ECO:0000313" key="3">
    <source>
        <dbReference type="Proteomes" id="UP001558613"/>
    </source>
</evidence>
<feature type="region of interest" description="Disordered" evidence="1">
    <location>
        <begin position="50"/>
        <end position="92"/>
    </location>
</feature>
<sequence length="92" mass="11028">MGSKCLGSRLYLLTAYHQYWIFNRINFRSLETDLRIARIKLCELKRMANRKRHSGNAQRTRKGVNHINERTEHVSKGKWQEGKRKWVKKEGD</sequence>
<keyword evidence="3" id="KW-1185">Reference proteome</keyword>
<dbReference type="EMBL" id="JAYMGO010000019">
    <property type="protein sequence ID" value="KAL1255594.1"/>
    <property type="molecule type" value="Genomic_DNA"/>
</dbReference>
<proteinExistence type="predicted"/>
<evidence type="ECO:0000313" key="2">
    <source>
        <dbReference type="EMBL" id="KAL1255594.1"/>
    </source>
</evidence>
<dbReference type="Proteomes" id="UP001558613">
    <property type="component" value="Unassembled WGS sequence"/>
</dbReference>
<accession>A0ABR3LV22</accession>
<name>A0ABR3LV22_9TELE</name>